<dbReference type="KEGG" id="vta:A3577"/>
<dbReference type="AlphaFoldDB" id="A0A2N8ZHY6"/>
<name>A0A2N8ZHY6_9VIBR</name>
<organism evidence="1 2">
    <name type="scientific">Vibrio tapetis subsp. tapetis</name>
    <dbReference type="NCBI Taxonomy" id="1671868"/>
    <lineage>
        <taxon>Bacteria</taxon>
        <taxon>Pseudomonadati</taxon>
        <taxon>Pseudomonadota</taxon>
        <taxon>Gammaproteobacteria</taxon>
        <taxon>Vibrionales</taxon>
        <taxon>Vibrionaceae</taxon>
        <taxon>Vibrio</taxon>
    </lineage>
</organism>
<reference evidence="1 2" key="1">
    <citation type="submission" date="2017-10" db="EMBL/GenBank/DDBJ databases">
        <authorList>
            <person name="Banno H."/>
            <person name="Chua N.-H."/>
        </authorList>
    </citation>
    <scope>NUCLEOTIDE SEQUENCE [LARGE SCALE GENOMIC DNA]</scope>
    <source>
        <strain evidence="1">Vibrio tapetis CECT4600</strain>
    </source>
</reference>
<evidence type="ECO:0000313" key="1">
    <source>
        <dbReference type="EMBL" id="SON51524.1"/>
    </source>
</evidence>
<gene>
    <name evidence="1" type="ORF">VTAP4600_A3577</name>
</gene>
<dbReference type="EMBL" id="LT960611">
    <property type="protein sequence ID" value="SON51524.1"/>
    <property type="molecule type" value="Genomic_DNA"/>
</dbReference>
<evidence type="ECO:0000313" key="2">
    <source>
        <dbReference type="Proteomes" id="UP000235828"/>
    </source>
</evidence>
<dbReference type="Proteomes" id="UP000235828">
    <property type="component" value="Chromosome A"/>
</dbReference>
<protein>
    <submittedName>
        <fullName evidence="1">Uncharacterized protein</fullName>
    </submittedName>
</protein>
<accession>A0A2N8ZHY6</accession>
<proteinExistence type="predicted"/>
<keyword evidence="2" id="KW-1185">Reference proteome</keyword>
<dbReference type="RefSeq" id="WP_231897831.1">
    <property type="nucleotide sequence ID" value="NZ_LT960611.1"/>
</dbReference>
<sequence>MPNIKTDYSNQNMFVPIIIDEQLIPSTIEFAISHILDNHLDLSPFDAHYHNDKNGAAAYPPSCLRLFFTPIPSACYLAVA</sequence>